<reference evidence="1 2" key="1">
    <citation type="journal article" date="2023" name="Science">
        <title>Complex scaffold remodeling in plant triterpene biosynthesis.</title>
        <authorList>
            <person name="De La Pena R."/>
            <person name="Hodgson H."/>
            <person name="Liu J.C."/>
            <person name="Stephenson M.J."/>
            <person name="Martin A.C."/>
            <person name="Owen C."/>
            <person name="Harkess A."/>
            <person name="Leebens-Mack J."/>
            <person name="Jimenez L.E."/>
            <person name="Osbourn A."/>
            <person name="Sattely E.S."/>
        </authorList>
    </citation>
    <scope>NUCLEOTIDE SEQUENCE [LARGE SCALE GENOMIC DNA]</scope>
    <source>
        <strain evidence="2">cv. JPN11</strain>
        <tissue evidence="1">Leaf</tissue>
    </source>
</reference>
<keyword evidence="2" id="KW-1185">Reference proteome</keyword>
<organism evidence="1 2">
    <name type="scientific">Melia azedarach</name>
    <name type="common">Chinaberry tree</name>
    <dbReference type="NCBI Taxonomy" id="155640"/>
    <lineage>
        <taxon>Eukaryota</taxon>
        <taxon>Viridiplantae</taxon>
        <taxon>Streptophyta</taxon>
        <taxon>Embryophyta</taxon>
        <taxon>Tracheophyta</taxon>
        <taxon>Spermatophyta</taxon>
        <taxon>Magnoliopsida</taxon>
        <taxon>eudicotyledons</taxon>
        <taxon>Gunneridae</taxon>
        <taxon>Pentapetalae</taxon>
        <taxon>rosids</taxon>
        <taxon>malvids</taxon>
        <taxon>Sapindales</taxon>
        <taxon>Meliaceae</taxon>
        <taxon>Melia</taxon>
    </lineage>
</organism>
<evidence type="ECO:0000313" key="2">
    <source>
        <dbReference type="Proteomes" id="UP001164539"/>
    </source>
</evidence>
<protein>
    <submittedName>
        <fullName evidence="1">Transcription factor</fullName>
    </submittedName>
</protein>
<comment type="caution">
    <text evidence="1">The sequence shown here is derived from an EMBL/GenBank/DDBJ whole genome shotgun (WGS) entry which is preliminary data.</text>
</comment>
<sequence>MENCFQHSGCPDSMNYWANSNFSPHNDSSFPVTWQLTPQVISASSSVHEFPPWSIPVSDQAEDKATAVSKSHSQAEKRRRDRINAQLATLRKLIPKSEKMDKAALLGSAIAHVKDLKLKAMEVSKRFTIPTEVDEVTVDCDHPQAAASATNVNKSKGNIFIKASICCEDQPELYREIIRVLKNLGLTTVKAEISSVGGRIKSILVLCNKESDDQESVSLSKRLKQSLHLVLNRMSSSTMAANCRIRSKRQRLFFPSQ</sequence>
<name>A0ACC1Y8L6_MELAZ</name>
<evidence type="ECO:0000313" key="1">
    <source>
        <dbReference type="EMBL" id="KAJ4720096.1"/>
    </source>
</evidence>
<proteinExistence type="predicted"/>
<accession>A0ACC1Y8L6</accession>
<dbReference type="EMBL" id="CM051397">
    <property type="protein sequence ID" value="KAJ4720096.1"/>
    <property type="molecule type" value="Genomic_DNA"/>
</dbReference>
<dbReference type="Proteomes" id="UP001164539">
    <property type="component" value="Chromosome 4"/>
</dbReference>
<gene>
    <name evidence="1" type="ORF">OWV82_007977</name>
</gene>